<dbReference type="STRING" id="438753.AZC_2166"/>
<dbReference type="HOGENOM" id="CLU_130807_0_0_5"/>
<accession>A8I7V0</accession>
<dbReference type="KEGG" id="azc:AZC_2166"/>
<dbReference type="RefSeq" id="WP_012170693.1">
    <property type="nucleotide sequence ID" value="NC_009937.1"/>
</dbReference>
<reference evidence="1 2" key="1">
    <citation type="journal article" date="2007" name="Appl. Environ. Microbiol.">
        <title>Rhizobial factors required for stem nodule maturation and maintenance in Sesbania rostrata-Azorhizobium caulinodans ORS571 symbiosis.</title>
        <authorList>
            <person name="Suzuki S."/>
            <person name="Aono T."/>
            <person name="Lee KB."/>
            <person name="Suzuki T."/>
            <person name="Liu CT."/>
            <person name="Miwa H."/>
            <person name="Wakao S."/>
            <person name="Iki T."/>
            <person name="Oyaizu H."/>
        </authorList>
    </citation>
    <scope>NUCLEOTIDE SEQUENCE [LARGE SCALE GENOMIC DNA]</scope>
    <source>
        <strain evidence="2">ATCC 43989 / DSM 5975 / JCM 20966 / LMG 6465 / NBRC 14845 / NCIMB 13405 / ORS 571</strain>
    </source>
</reference>
<dbReference type="EMBL" id="AP009384">
    <property type="protein sequence ID" value="BAF88164.1"/>
    <property type="molecule type" value="Genomic_DNA"/>
</dbReference>
<reference evidence="1 2" key="6">
    <citation type="journal article" date="2011" name="Appl. Environ. Microbiol.">
        <title>Involvement of the azorhizobial chromosome partition gene (parA) in the onset of bacteroid differentiation during Sesbania rostrata stem nodule development.</title>
        <authorList>
            <person name="Liu CT."/>
            <person name="Lee KB."/>
            <person name="Wang YS."/>
            <person name="Peng MH."/>
            <person name="Lee KT."/>
            <person name="Suzuki S."/>
            <person name="Suzuki T."/>
            <person name="Oyaizu H."/>
        </authorList>
    </citation>
    <scope>NUCLEOTIDE SEQUENCE [LARGE SCALE GENOMIC DNA]</scope>
    <source>
        <strain evidence="2">ATCC 43989 / DSM 5975 / JCM 20966 / LMG 6465 / NBRC 14845 / NCIMB 13405 / ORS 571</strain>
    </source>
</reference>
<reference evidence="2" key="2">
    <citation type="submission" date="2007-04" db="EMBL/GenBank/DDBJ databases">
        <title>Complete genome sequence of the nitrogen-fixing bacterium Azorhizobium caulinodans ORS571.</title>
        <authorList>
            <person name="Lee K.B."/>
            <person name="Backer P.D."/>
            <person name="Aono T."/>
            <person name="Liu C.T."/>
            <person name="Suzuki S."/>
            <person name="Suzuki T."/>
            <person name="Kaneko T."/>
            <person name="Yamada M."/>
            <person name="Tabata S."/>
            <person name="Kupfer D.M."/>
            <person name="Najar F.Z."/>
            <person name="Wiley G.B."/>
            <person name="Roe B."/>
            <person name="Binnewies T."/>
            <person name="Ussery D."/>
            <person name="Vereecke D."/>
            <person name="Gevers D."/>
            <person name="Holsters M."/>
            <person name="Oyaizu H."/>
        </authorList>
    </citation>
    <scope>NUCLEOTIDE SEQUENCE [LARGE SCALE GENOMIC DNA]</scope>
    <source>
        <strain evidence="2">ATCC 43989 / DSM 5975 / JCM 20966 / LMG 6465 / NBRC 14845 / NCIMB 13405 / ORS 571</strain>
    </source>
</reference>
<organism evidence="1 2">
    <name type="scientific">Azorhizobium caulinodans (strain ATCC 43989 / DSM 5975 / JCM 20966 / LMG 6465 / NBRC 14845 / NCIMB 13405 / ORS 571)</name>
    <dbReference type="NCBI Taxonomy" id="438753"/>
    <lineage>
        <taxon>Bacteria</taxon>
        <taxon>Pseudomonadati</taxon>
        <taxon>Pseudomonadota</taxon>
        <taxon>Alphaproteobacteria</taxon>
        <taxon>Hyphomicrobiales</taxon>
        <taxon>Xanthobacteraceae</taxon>
        <taxon>Azorhizobium</taxon>
    </lineage>
</organism>
<protein>
    <submittedName>
        <fullName evidence="1">Uncharacterized protein</fullName>
    </submittedName>
</protein>
<gene>
    <name evidence="1" type="ordered locus">AZC_2166</name>
</gene>
<reference evidence="1 2" key="4">
    <citation type="journal article" date="2009" name="Appl. Environ. Microbiol.">
        <title>Comparative genome-wide transcriptional profiling of Azorhizobium caulinodans ORS571 grown under free-living and symbiotic conditions.</title>
        <authorList>
            <person name="Tsukada S."/>
            <person name="Aono T."/>
            <person name="Akiba N."/>
            <person name="Lee KB."/>
            <person name="Liu CT."/>
            <person name="Toyazaki H."/>
            <person name="Oyaizu H."/>
        </authorList>
    </citation>
    <scope>NUCLEOTIDE SEQUENCE [LARGE SCALE GENOMIC DNA]</scope>
    <source>
        <strain evidence="2">ATCC 43989 / DSM 5975 / JCM 20966 / LMG 6465 / NBRC 14845 / NCIMB 13405 / ORS 571</strain>
    </source>
</reference>
<dbReference type="Proteomes" id="UP000000270">
    <property type="component" value="Chromosome"/>
</dbReference>
<sequence>MSGLMAIGAAVLKVVGLNPQRLGTRSETRVPGAATFSGMDFQLTGAGPKTSRIEFATWPAMFGGMDALAILKLIHQQQTVVPLLRLGANYAGSLEGLVVVQFLDVGEERFHPRSGVGRIVHGEAELLHVGSATSLAAGVLGTGLGAAVKALGGTSALGPAVALSSTVAGALRSFR</sequence>
<reference evidence="1 2" key="3">
    <citation type="journal article" date="2008" name="BMC Genomics">
        <title>The genome of the versatile nitrogen fixer Azorhizobium caulinodans ORS571.</title>
        <authorList>
            <person name="Lee KB."/>
            <person name="Backer P.D."/>
            <person name="Aono T."/>
            <person name="Liu CT."/>
            <person name="Suzuki S."/>
            <person name="Suzuki T."/>
            <person name="Kaneko T."/>
            <person name="Yamada M."/>
            <person name="Tabata S."/>
            <person name="Kupfer D.M."/>
            <person name="Najar F.Z."/>
            <person name="Wiley G.B."/>
            <person name="Roe B."/>
            <person name="Binnewies T.T."/>
            <person name="Ussery D.W."/>
            <person name="D'Haeze W."/>
            <person name="Herder J.D."/>
            <person name="Gevers D."/>
            <person name="Vereecke D."/>
            <person name="Holsters M."/>
            <person name="Oyaizu H."/>
        </authorList>
    </citation>
    <scope>NUCLEOTIDE SEQUENCE [LARGE SCALE GENOMIC DNA]</scope>
    <source>
        <strain evidence="2">ATCC 43989 / DSM 5975 / JCM 20966 / LMG 6465 / NBRC 14845 / NCIMB 13405 / ORS 571</strain>
    </source>
</reference>
<proteinExistence type="predicted"/>
<reference evidence="1 2" key="5">
    <citation type="journal article" date="2010" name="Appl. Environ. Microbiol.">
        <title>phrR-like gene praR of Azorhizobium caulinodans ORS571 is essential for symbiosis with Sesbania rostrata and is involved in expression of reb genes.</title>
        <authorList>
            <person name="Akiba N."/>
            <person name="Aono T."/>
            <person name="Toyazaki H."/>
            <person name="Sato S."/>
            <person name="Oyaizu H."/>
        </authorList>
    </citation>
    <scope>NUCLEOTIDE SEQUENCE [LARGE SCALE GENOMIC DNA]</scope>
    <source>
        <strain evidence="2">ATCC 43989 / DSM 5975 / JCM 20966 / LMG 6465 / NBRC 14845 / NCIMB 13405 / ORS 571</strain>
    </source>
</reference>
<evidence type="ECO:0000313" key="1">
    <source>
        <dbReference type="EMBL" id="BAF88164.1"/>
    </source>
</evidence>
<dbReference type="eggNOG" id="COG3499">
    <property type="taxonomic scope" value="Bacteria"/>
</dbReference>
<keyword evidence="2" id="KW-1185">Reference proteome</keyword>
<dbReference type="AlphaFoldDB" id="A8I7V0"/>
<name>A8I7V0_AZOC5</name>
<evidence type="ECO:0000313" key="2">
    <source>
        <dbReference type="Proteomes" id="UP000000270"/>
    </source>
</evidence>